<dbReference type="GO" id="GO:0005886">
    <property type="term" value="C:plasma membrane"/>
    <property type="evidence" value="ECO:0007669"/>
    <property type="project" value="UniProtKB-SubCell"/>
</dbReference>
<evidence type="ECO:0000259" key="9">
    <source>
        <dbReference type="Pfam" id="PF02470"/>
    </source>
</evidence>
<evidence type="ECO:0000256" key="8">
    <source>
        <dbReference type="SAM" id="Phobius"/>
    </source>
</evidence>
<feature type="domain" description="Mce/MlaD" evidence="9">
    <location>
        <begin position="192"/>
        <end position="252"/>
    </location>
</feature>
<accession>A0A4R3LXI3</accession>
<feature type="compositionally biased region" description="Pro residues" evidence="7">
    <location>
        <begin position="7"/>
        <end position="31"/>
    </location>
</feature>
<organism evidence="10 11">
    <name type="scientific">Paralcaligenes ureilyticus</name>
    <dbReference type="NCBI Taxonomy" id="627131"/>
    <lineage>
        <taxon>Bacteria</taxon>
        <taxon>Pseudomonadati</taxon>
        <taxon>Pseudomonadota</taxon>
        <taxon>Betaproteobacteria</taxon>
        <taxon>Burkholderiales</taxon>
        <taxon>Alcaligenaceae</taxon>
        <taxon>Paralcaligenes</taxon>
    </lineage>
</organism>
<evidence type="ECO:0000256" key="5">
    <source>
        <dbReference type="ARBA" id="ARBA00022989"/>
    </source>
</evidence>
<evidence type="ECO:0000256" key="4">
    <source>
        <dbReference type="ARBA" id="ARBA00022692"/>
    </source>
</evidence>
<feature type="domain" description="Mce/MlaD" evidence="9">
    <location>
        <begin position="70"/>
        <end position="159"/>
    </location>
</feature>
<comment type="subcellular location">
    <subcellularLocation>
        <location evidence="1">Cell inner membrane</location>
    </subcellularLocation>
</comment>
<feature type="domain" description="Mce/MlaD" evidence="9">
    <location>
        <begin position="329"/>
        <end position="427"/>
    </location>
</feature>
<keyword evidence="6 8" id="KW-0472">Membrane</keyword>
<proteinExistence type="predicted"/>
<dbReference type="RefSeq" id="WP_132583902.1">
    <property type="nucleotide sequence ID" value="NZ_SMAJ01000012.1"/>
</dbReference>
<dbReference type="Pfam" id="PF02470">
    <property type="entry name" value="MlaD"/>
    <property type="match status" value="3"/>
</dbReference>
<keyword evidence="11" id="KW-1185">Reference proteome</keyword>
<sequence length="569" mass="61618">MSETPTPSEPVDPNPEPSGTPPQEPPAPVAPAPVVTPKRQTRISWIWLIPLLAAAIGVSLLVKDWLRIGPVVTVSFESAEGLEVGQTKVRYKDVTIGVVKDIGVSEDRHRVLVHIELSHDGSSYITREGTRFWVVRPRLGVSGVSGLGTLLSGAYIAVDTARESDASKSAPKAKYDFVGLEKPPEITSDRPGRRFTLTSPDLGSLEIGSPIYFRRIQVGRVIGYDLDPKGQDVHIQIFIDAPNDRFVTNATRFWYVSGVNVSLNADGFVVQTGSLASVLAGGIAFASVEDEPNVKPSAADSVFPISATQGEAMAEPDGTPFRLDMVFEQSVRGLKVGAPVDFHGMDLGKVYDIDLEFNPKIKRFVVLVKTRLYPSRFGQAYQDLFTASEKEGYEGQALLGPLVKHGLRAQIRSANLLTGQQYIALDFFPNAPPVEFDSKAVPVVLPTIAGSFDHLQQQVSSIVTKLDAVPFDGISQDLRASLKSLTKLMNRLQTEVTPQATATLKAAQQSLGRVNSMLADDSPLNGNLEQTLRELGDAAKSLRALADYLQTHPSALLRGRAADVLPTNH</sequence>
<evidence type="ECO:0000313" key="11">
    <source>
        <dbReference type="Proteomes" id="UP000295525"/>
    </source>
</evidence>
<reference evidence="10 11" key="1">
    <citation type="submission" date="2019-03" db="EMBL/GenBank/DDBJ databases">
        <title>Genomic Encyclopedia of Type Strains, Phase IV (KMG-IV): sequencing the most valuable type-strain genomes for metagenomic binning, comparative biology and taxonomic classification.</title>
        <authorList>
            <person name="Goeker M."/>
        </authorList>
    </citation>
    <scope>NUCLEOTIDE SEQUENCE [LARGE SCALE GENOMIC DNA]</scope>
    <source>
        <strain evidence="10 11">DSM 24591</strain>
    </source>
</reference>
<dbReference type="InterPro" id="IPR051800">
    <property type="entry name" value="PqiA-PqiB_transport"/>
</dbReference>
<evidence type="ECO:0000256" key="2">
    <source>
        <dbReference type="ARBA" id="ARBA00022475"/>
    </source>
</evidence>
<evidence type="ECO:0000256" key="3">
    <source>
        <dbReference type="ARBA" id="ARBA00022519"/>
    </source>
</evidence>
<keyword evidence="2" id="KW-1003">Cell membrane</keyword>
<dbReference type="AlphaFoldDB" id="A0A4R3LXI3"/>
<evidence type="ECO:0000313" key="10">
    <source>
        <dbReference type="EMBL" id="TCT04499.1"/>
    </source>
</evidence>
<protein>
    <submittedName>
        <fullName evidence="10">Paraquat-inducible protein B</fullName>
    </submittedName>
</protein>
<dbReference type="PANTHER" id="PTHR30462:SF0">
    <property type="entry name" value="INTERMEMBRANE TRANSPORT PROTEIN YEBT"/>
    <property type="match status" value="1"/>
</dbReference>
<keyword evidence="3" id="KW-0997">Cell inner membrane</keyword>
<feature type="region of interest" description="Disordered" evidence="7">
    <location>
        <begin position="1"/>
        <end position="34"/>
    </location>
</feature>
<evidence type="ECO:0000256" key="6">
    <source>
        <dbReference type="ARBA" id="ARBA00023136"/>
    </source>
</evidence>
<keyword evidence="5 8" id="KW-1133">Transmembrane helix</keyword>
<gene>
    <name evidence="10" type="ORF">EDC26_11292</name>
</gene>
<evidence type="ECO:0000256" key="7">
    <source>
        <dbReference type="SAM" id="MobiDB-lite"/>
    </source>
</evidence>
<dbReference type="OrthoDB" id="9806984at2"/>
<dbReference type="PANTHER" id="PTHR30462">
    <property type="entry name" value="INTERMEMBRANE TRANSPORT PROTEIN PQIB-RELATED"/>
    <property type="match status" value="1"/>
</dbReference>
<keyword evidence="4 8" id="KW-0812">Transmembrane</keyword>
<comment type="caution">
    <text evidence="10">The sequence shown here is derived from an EMBL/GenBank/DDBJ whole genome shotgun (WGS) entry which is preliminary data.</text>
</comment>
<dbReference type="InterPro" id="IPR003399">
    <property type="entry name" value="Mce/MlaD"/>
</dbReference>
<dbReference type="EMBL" id="SMAJ01000012">
    <property type="protein sequence ID" value="TCT04499.1"/>
    <property type="molecule type" value="Genomic_DNA"/>
</dbReference>
<evidence type="ECO:0000256" key="1">
    <source>
        <dbReference type="ARBA" id="ARBA00004533"/>
    </source>
</evidence>
<feature type="transmembrane region" description="Helical" evidence="8">
    <location>
        <begin position="43"/>
        <end position="62"/>
    </location>
</feature>
<dbReference type="Proteomes" id="UP000295525">
    <property type="component" value="Unassembled WGS sequence"/>
</dbReference>
<name>A0A4R3LXI3_9BURK</name>